<protein>
    <recommendedName>
        <fullName evidence="6">Methyltransferase domain-containing protein</fullName>
    </recommendedName>
</protein>
<dbReference type="Proteomes" id="UP000033647">
    <property type="component" value="Unassembled WGS sequence"/>
</dbReference>
<proteinExistence type="inferred from homology"/>
<organism evidence="4 5">
    <name type="scientific">Zymoseptoria brevis</name>
    <dbReference type="NCBI Taxonomy" id="1047168"/>
    <lineage>
        <taxon>Eukaryota</taxon>
        <taxon>Fungi</taxon>
        <taxon>Dikarya</taxon>
        <taxon>Ascomycota</taxon>
        <taxon>Pezizomycotina</taxon>
        <taxon>Dothideomycetes</taxon>
        <taxon>Dothideomycetidae</taxon>
        <taxon>Mycosphaerellales</taxon>
        <taxon>Mycosphaerellaceae</taxon>
        <taxon>Zymoseptoria</taxon>
    </lineage>
</organism>
<keyword evidence="2" id="KW-0489">Methyltransferase</keyword>
<comment type="similarity">
    <text evidence="1">Belongs to the methyltransferase superfamily.</text>
</comment>
<dbReference type="AlphaFoldDB" id="A0A0F4GLD1"/>
<dbReference type="SUPFAM" id="SSF53335">
    <property type="entry name" value="S-adenosyl-L-methionine-dependent methyltransferases"/>
    <property type="match status" value="1"/>
</dbReference>
<evidence type="ECO:0000256" key="1">
    <source>
        <dbReference type="ARBA" id="ARBA00008361"/>
    </source>
</evidence>
<evidence type="ECO:0000313" key="5">
    <source>
        <dbReference type="Proteomes" id="UP000033647"/>
    </source>
</evidence>
<dbReference type="InterPro" id="IPR029063">
    <property type="entry name" value="SAM-dependent_MTases_sf"/>
</dbReference>
<dbReference type="InterPro" id="IPR051419">
    <property type="entry name" value="Lys/N-term_MeTrsfase_sf"/>
</dbReference>
<evidence type="ECO:0000256" key="3">
    <source>
        <dbReference type="ARBA" id="ARBA00022679"/>
    </source>
</evidence>
<keyword evidence="5" id="KW-1185">Reference proteome</keyword>
<reference evidence="4 5" key="1">
    <citation type="submission" date="2015-03" db="EMBL/GenBank/DDBJ databases">
        <title>RNA-seq based gene annotation and comparative genomics of four Zymoseptoria species reveal species-specific pathogenicity related genes and transposable element activity.</title>
        <authorList>
            <person name="Grandaubert J."/>
            <person name="Bhattacharyya A."/>
            <person name="Stukenbrock E.H."/>
        </authorList>
    </citation>
    <scope>NUCLEOTIDE SEQUENCE [LARGE SCALE GENOMIC DNA]</scope>
    <source>
        <strain evidence="4 5">Zb18110</strain>
    </source>
</reference>
<keyword evidence="3" id="KW-0808">Transferase</keyword>
<sequence>MPDFASHDYWDTRFTKDRTPFDWLIPATALRDVTTDVVDDADALYNAQILHIGCGTSDASILRDMVENPAQVHNIDFSSAAIEAASERETNILSKSKAPDVTDVSQDQEQWVQLKLTNMRWSCMDLLSLDSTLDLLQRQEEEAGRLFDLVLDKSTSDSISCGANRLIYLPYPLSPNGWTSRILQGGAHHSAEVHPLHVLAVHLAALTTPKSGRWIAISYSEDRFPFLPPFPHSASTGLLDDSTIQAGFTHPDQLWTLETKEKIDLDANRDETLAQRRKRLSAGVVHRPKITHWLYVLRRTEVLVTD</sequence>
<dbReference type="Gene3D" id="3.40.50.150">
    <property type="entry name" value="Vaccinia Virus protein VP39"/>
    <property type="match status" value="1"/>
</dbReference>
<gene>
    <name evidence="4" type="ORF">TI39_contig453g00020</name>
</gene>
<accession>A0A0F4GLD1</accession>
<dbReference type="EMBL" id="LAFY01000445">
    <property type="protein sequence ID" value="KJX97892.1"/>
    <property type="molecule type" value="Genomic_DNA"/>
</dbReference>
<name>A0A0F4GLD1_9PEZI</name>
<dbReference type="GO" id="GO:0008168">
    <property type="term" value="F:methyltransferase activity"/>
    <property type="evidence" value="ECO:0007669"/>
    <property type="project" value="UniProtKB-KW"/>
</dbReference>
<dbReference type="PANTHER" id="PTHR12176:SF84">
    <property type="entry name" value="METHYLTRANSFERASE DOMAIN-CONTAINING PROTEIN"/>
    <property type="match status" value="1"/>
</dbReference>
<comment type="caution">
    <text evidence="4">The sequence shown here is derived from an EMBL/GenBank/DDBJ whole genome shotgun (WGS) entry which is preliminary data.</text>
</comment>
<dbReference type="PANTHER" id="PTHR12176">
    <property type="entry name" value="SAM-DEPENDENT METHYLTRANSFERASE SUPERFAMILY PROTEIN"/>
    <property type="match status" value="1"/>
</dbReference>
<evidence type="ECO:0008006" key="6">
    <source>
        <dbReference type="Google" id="ProtNLM"/>
    </source>
</evidence>
<dbReference type="GO" id="GO:0032259">
    <property type="term" value="P:methylation"/>
    <property type="evidence" value="ECO:0007669"/>
    <property type="project" value="UniProtKB-KW"/>
</dbReference>
<evidence type="ECO:0000313" key="4">
    <source>
        <dbReference type="EMBL" id="KJX97892.1"/>
    </source>
</evidence>
<evidence type="ECO:0000256" key="2">
    <source>
        <dbReference type="ARBA" id="ARBA00022603"/>
    </source>
</evidence>
<dbReference type="OrthoDB" id="411785at2759"/>